<evidence type="ECO:0000256" key="1">
    <source>
        <dbReference type="RuleBase" id="RU365030"/>
    </source>
</evidence>
<keyword evidence="1" id="KW-0479">Metal-binding</keyword>
<dbReference type="GeneID" id="25566642"/>
<dbReference type="STRING" id="461836.A0A0L0DHN2"/>
<evidence type="ECO:0000313" key="3">
    <source>
        <dbReference type="Proteomes" id="UP000054408"/>
    </source>
</evidence>
<gene>
    <name evidence="2" type="ORF">AMSG_07799</name>
</gene>
<dbReference type="eggNOG" id="KOG1986">
    <property type="taxonomic scope" value="Eukaryota"/>
</dbReference>
<dbReference type="GO" id="GO:0046872">
    <property type="term" value="F:metal ion binding"/>
    <property type="evidence" value="ECO:0007669"/>
    <property type="project" value="UniProtKB-KW"/>
</dbReference>
<protein>
    <recommendedName>
        <fullName evidence="1">Protein transport protein SEC23</fullName>
    </recommendedName>
</protein>
<dbReference type="GO" id="GO:0030127">
    <property type="term" value="C:COPII vesicle coat"/>
    <property type="evidence" value="ECO:0007669"/>
    <property type="project" value="TreeGrafter"/>
</dbReference>
<name>A0A0L0DHN2_THETB</name>
<dbReference type="Proteomes" id="UP000054408">
    <property type="component" value="Unassembled WGS sequence"/>
</dbReference>
<accession>A0A0L0DHN2</accession>
<dbReference type="PANTHER" id="PTHR11141">
    <property type="entry name" value="PROTEIN TRANSPORT PROTEIN SEC23"/>
    <property type="match status" value="1"/>
</dbReference>
<evidence type="ECO:0000313" key="2">
    <source>
        <dbReference type="EMBL" id="KNC51730.1"/>
    </source>
</evidence>
<dbReference type="Gene3D" id="3.40.50.410">
    <property type="entry name" value="von Willebrand factor, type A domain"/>
    <property type="match status" value="1"/>
</dbReference>
<dbReference type="InterPro" id="IPR037364">
    <property type="entry name" value="Sec23"/>
</dbReference>
<dbReference type="AlphaFoldDB" id="A0A0L0DHN2"/>
<comment type="similarity">
    <text evidence="1">Belongs to the SEC23/SEC24 family. SEC23 subfamily.</text>
</comment>
<dbReference type="GO" id="GO:0090110">
    <property type="term" value="P:COPII-coated vesicle cargo loading"/>
    <property type="evidence" value="ECO:0007669"/>
    <property type="project" value="TreeGrafter"/>
</dbReference>
<organism evidence="2 3">
    <name type="scientific">Thecamonas trahens ATCC 50062</name>
    <dbReference type="NCBI Taxonomy" id="461836"/>
    <lineage>
        <taxon>Eukaryota</taxon>
        <taxon>Apusozoa</taxon>
        <taxon>Apusomonadida</taxon>
        <taxon>Apusomonadidae</taxon>
        <taxon>Thecamonas</taxon>
    </lineage>
</organism>
<dbReference type="EMBL" id="GL349469">
    <property type="protein sequence ID" value="KNC51730.1"/>
    <property type="molecule type" value="Genomic_DNA"/>
</dbReference>
<sequence length="671" mass="68579">MAATALTNIYPTSYPVGHFYCVCCGNSSPGAPPLLDAPSKRVRYPLPPAESAPGDSADVRLGLAHSLPPLLVVVYHTAAGSDAAAAVRAALGAALADTVAAGLGSLRVAMIAVGGAVTVYDLHLDDVVHGRVVAGARALGETTRAGLAANAAQSCVDAALPATAVAVDAVVASWTGAPSAPGGQLALAVALDAALELCAAHGSTAGGSVLLVTAAHPNYGPGATVPAPSSAAESLLNTEALGVLDDLAARAYELDVAIDAVVTSALGNRVVTPALVALARSTGGALACDLGVLPQMVLDRSACLAARALAAAPRVIELTLPRGLEVAHVLGPVVELEPGLDELGSVRITTAPLSADAGLTVVLAHEGEVKPGRVYFQVRVFEPDAVTVVTRPLQVVPAPDADAALAAVDPRALAVVEVKQIVADVLRQLEDDLKLGVADGRSAGREALEQRLRALAGAAADAGRANTAEQALDRLPFELRTMARLLYAAWRGPIFGVGSPFDTLDAWSLAATSLVDAAYPLAARMVEPQLATVLPRADGSAVPLALTRLSSLSLASDSVLVYDAGLMMVVWIGTQGGSPDDALLYAQQLAGARTIPLPVAVVDQRLPGARDILAPLLEPCHLDASNVQLYDDPVLADLPENELSARRSAARARKTPPDATFRSWIRRVLST</sequence>
<dbReference type="GO" id="GO:0015031">
    <property type="term" value="P:protein transport"/>
    <property type="evidence" value="ECO:0007669"/>
    <property type="project" value="UniProtKB-KW"/>
</dbReference>
<keyword evidence="3" id="KW-1185">Reference proteome</keyword>
<keyword evidence="1" id="KW-0813">Transport</keyword>
<reference evidence="2 3" key="1">
    <citation type="submission" date="2010-05" db="EMBL/GenBank/DDBJ databases">
        <title>The Genome Sequence of Thecamonas trahens ATCC 50062.</title>
        <authorList>
            <consortium name="The Broad Institute Genome Sequencing Platform"/>
            <person name="Russ C."/>
            <person name="Cuomo C."/>
            <person name="Shea T."/>
            <person name="Young S.K."/>
            <person name="Zeng Q."/>
            <person name="Koehrsen M."/>
            <person name="Haas B."/>
            <person name="Borodovsky M."/>
            <person name="Guigo R."/>
            <person name="Alvarado L."/>
            <person name="Berlin A."/>
            <person name="Bochicchio J."/>
            <person name="Borenstein D."/>
            <person name="Chapman S."/>
            <person name="Chen Z."/>
            <person name="Freedman E."/>
            <person name="Gellesch M."/>
            <person name="Goldberg J."/>
            <person name="Griggs A."/>
            <person name="Gujja S."/>
            <person name="Heilman E."/>
            <person name="Heiman D."/>
            <person name="Hepburn T."/>
            <person name="Howarth C."/>
            <person name="Jen D."/>
            <person name="Larson L."/>
            <person name="Mehta T."/>
            <person name="Park D."/>
            <person name="Pearson M."/>
            <person name="Roberts A."/>
            <person name="Saif S."/>
            <person name="Shenoy N."/>
            <person name="Sisk P."/>
            <person name="Stolte C."/>
            <person name="Sykes S."/>
            <person name="Thomson T."/>
            <person name="Walk T."/>
            <person name="White J."/>
            <person name="Yandava C."/>
            <person name="Burger G."/>
            <person name="Gray M.W."/>
            <person name="Holland P.W.H."/>
            <person name="King N."/>
            <person name="Lang F.B.F."/>
            <person name="Roger A.J."/>
            <person name="Ruiz-Trillo I."/>
            <person name="Lander E."/>
            <person name="Nusbaum C."/>
        </authorList>
    </citation>
    <scope>NUCLEOTIDE SEQUENCE [LARGE SCALE GENOMIC DNA]</scope>
    <source>
        <strain evidence="2 3">ATCC 50062</strain>
    </source>
</reference>
<dbReference type="PANTHER" id="PTHR11141:SF6">
    <property type="entry name" value="PROTEIN TRANSPORT PROTEIN SEC23 A"/>
    <property type="match status" value="1"/>
</dbReference>
<dbReference type="GO" id="GO:0005096">
    <property type="term" value="F:GTPase activator activity"/>
    <property type="evidence" value="ECO:0007669"/>
    <property type="project" value="TreeGrafter"/>
</dbReference>
<dbReference type="SUPFAM" id="SSF53300">
    <property type="entry name" value="vWA-like"/>
    <property type="match status" value="1"/>
</dbReference>
<keyword evidence="1" id="KW-0931">ER-Golgi transport</keyword>
<keyword evidence="1" id="KW-0256">Endoplasmic reticulum</keyword>
<dbReference type="InterPro" id="IPR036465">
    <property type="entry name" value="vWFA_dom_sf"/>
</dbReference>
<comment type="function">
    <text evidence="1">Component of the coat protein complex II (COPII) which promotes the formation of transport vesicles from the endoplasmic reticulum (ER). The coat has two main functions, the physical deformation of the endoplasmic reticulum membrane into vesicles and the selection of cargo molecules.</text>
</comment>
<proteinExistence type="inferred from homology"/>
<dbReference type="GO" id="GO:0070971">
    <property type="term" value="C:endoplasmic reticulum exit site"/>
    <property type="evidence" value="ECO:0007669"/>
    <property type="project" value="TreeGrafter"/>
</dbReference>
<keyword evidence="1" id="KW-0963">Cytoplasm</keyword>
<keyword evidence="1" id="KW-0653">Protein transport</keyword>
<keyword evidence="1" id="KW-0862">Zinc</keyword>
<keyword evidence="1" id="KW-0472">Membrane</keyword>
<dbReference type="GO" id="GO:0005789">
    <property type="term" value="C:endoplasmic reticulum membrane"/>
    <property type="evidence" value="ECO:0007669"/>
    <property type="project" value="UniProtKB-SubCell"/>
</dbReference>
<keyword evidence="1" id="KW-0968">Cytoplasmic vesicle</keyword>
<comment type="subcellular location">
    <subcellularLocation>
        <location evidence="1">Cytoplasmic vesicle</location>
        <location evidence="1">COPII-coated vesicle membrane</location>
        <topology evidence="1">Peripheral membrane protein</topology>
        <orientation evidence="1">Cytoplasmic side</orientation>
    </subcellularLocation>
    <subcellularLocation>
        <location evidence="1">Endoplasmic reticulum membrane</location>
        <topology evidence="1">Peripheral membrane protein</topology>
        <orientation evidence="1">Cytoplasmic side</orientation>
    </subcellularLocation>
</comment>
<dbReference type="RefSeq" id="XP_013755859.1">
    <property type="nucleotide sequence ID" value="XM_013900405.1"/>
</dbReference>